<name>A0ABT0H211_9HYPH</name>
<dbReference type="GO" id="GO:0016787">
    <property type="term" value="F:hydrolase activity"/>
    <property type="evidence" value="ECO:0007669"/>
    <property type="project" value="UniProtKB-KW"/>
</dbReference>
<feature type="domain" description="AB hydrolase-1" evidence="1">
    <location>
        <begin position="20"/>
        <end position="117"/>
    </location>
</feature>
<evidence type="ECO:0000313" key="2">
    <source>
        <dbReference type="EMBL" id="MCK7615727.1"/>
    </source>
</evidence>
<dbReference type="PRINTS" id="PR00111">
    <property type="entry name" value="ABHYDROLASE"/>
</dbReference>
<comment type="caution">
    <text evidence="2">The sequence shown here is derived from an EMBL/GenBank/DDBJ whole genome shotgun (WGS) entry which is preliminary data.</text>
</comment>
<accession>A0ABT0H211</accession>
<proteinExistence type="predicted"/>
<dbReference type="EMBL" id="JALNMJ010000030">
    <property type="protein sequence ID" value="MCK7615727.1"/>
    <property type="molecule type" value="Genomic_DNA"/>
</dbReference>
<reference evidence="2" key="1">
    <citation type="submission" date="2022-04" db="EMBL/GenBank/DDBJ databases">
        <title>Roseibium sp. CAU 1639 isolated from mud.</title>
        <authorList>
            <person name="Kim W."/>
        </authorList>
    </citation>
    <scope>NUCLEOTIDE SEQUENCE</scope>
    <source>
        <strain evidence="2">CAU 1639</strain>
    </source>
</reference>
<dbReference type="Pfam" id="PF00561">
    <property type="entry name" value="Abhydrolase_1"/>
    <property type="match status" value="1"/>
</dbReference>
<keyword evidence="2" id="KW-0378">Hydrolase</keyword>
<dbReference type="InterPro" id="IPR000073">
    <property type="entry name" value="AB_hydrolase_1"/>
</dbReference>
<organism evidence="2 3">
    <name type="scientific">Roseibium sediminicola</name>
    <dbReference type="NCBI Taxonomy" id="2933272"/>
    <lineage>
        <taxon>Bacteria</taxon>
        <taxon>Pseudomonadati</taxon>
        <taxon>Pseudomonadota</taxon>
        <taxon>Alphaproteobacteria</taxon>
        <taxon>Hyphomicrobiales</taxon>
        <taxon>Stappiaceae</taxon>
        <taxon>Roseibium</taxon>
    </lineage>
</organism>
<evidence type="ECO:0000313" key="3">
    <source>
        <dbReference type="Proteomes" id="UP001431221"/>
    </source>
</evidence>
<dbReference type="PANTHER" id="PTHR43798">
    <property type="entry name" value="MONOACYLGLYCEROL LIPASE"/>
    <property type="match status" value="1"/>
</dbReference>
<gene>
    <name evidence="2" type="ORF">M0H32_26500</name>
</gene>
<dbReference type="Proteomes" id="UP001431221">
    <property type="component" value="Unassembled WGS sequence"/>
</dbReference>
<keyword evidence="3" id="KW-1185">Reference proteome</keyword>
<dbReference type="Gene3D" id="3.40.50.1820">
    <property type="entry name" value="alpha/beta hydrolase"/>
    <property type="match status" value="1"/>
</dbReference>
<dbReference type="InterPro" id="IPR029058">
    <property type="entry name" value="AB_hydrolase_fold"/>
</dbReference>
<evidence type="ECO:0000259" key="1">
    <source>
        <dbReference type="Pfam" id="PF00561"/>
    </source>
</evidence>
<protein>
    <submittedName>
        <fullName evidence="2">Alpha/beta hydrolase</fullName>
    </submittedName>
</protein>
<dbReference type="SUPFAM" id="SSF53474">
    <property type="entry name" value="alpha/beta-Hydrolases"/>
    <property type="match status" value="1"/>
</dbReference>
<sequence>MPMTQNDVPIYFTSLGEGDPILFCHGAGGNASIWWKQFEFFSPDYQCISFDHRGFGRSRCIREDFSLVEYGKDAISVLDALNIESAHIVCQSMGGWTGMQLAVDHPSRVKSLTLGDTIAGINLSSGVSGMESIIRQIQAVGGSNVALGGRFRKEKPVDAFLYREISAFNTQIRGYDLYGNMFRSEVLKDVAVCKDVACPVLIVSGADDAFWPPKVLKELASYFSAAKFAEIDAGHSPYYETPEEYNRVLKCFLEGIG</sequence>
<dbReference type="InterPro" id="IPR050266">
    <property type="entry name" value="AB_hydrolase_sf"/>
</dbReference>
<dbReference type="RefSeq" id="WP_248159515.1">
    <property type="nucleotide sequence ID" value="NZ_JALNMJ010000030.1"/>
</dbReference>